<dbReference type="Pfam" id="PF13561">
    <property type="entry name" value="adh_short_C2"/>
    <property type="match status" value="1"/>
</dbReference>
<dbReference type="InterPro" id="IPR036291">
    <property type="entry name" value="NAD(P)-bd_dom_sf"/>
</dbReference>
<evidence type="ECO:0000313" key="2">
    <source>
        <dbReference type="EMBL" id="APW36222.1"/>
    </source>
</evidence>
<proteinExistence type="inferred from homology"/>
<dbReference type="OrthoDB" id="9793325at2"/>
<keyword evidence="3" id="KW-1185">Reference proteome</keyword>
<dbReference type="KEGG" id="rhy:RD110_02510"/>
<dbReference type="PRINTS" id="PR00081">
    <property type="entry name" value="GDHRDH"/>
</dbReference>
<gene>
    <name evidence="2" type="ORF">RD110_02510</name>
</gene>
<dbReference type="Proteomes" id="UP000186609">
    <property type="component" value="Chromosome"/>
</dbReference>
<name>A0A1P8JR37_9BURK</name>
<dbReference type="PANTHER" id="PTHR42879">
    <property type="entry name" value="3-OXOACYL-(ACYL-CARRIER-PROTEIN) REDUCTASE"/>
    <property type="match status" value="1"/>
</dbReference>
<dbReference type="InterPro" id="IPR002347">
    <property type="entry name" value="SDR_fam"/>
</dbReference>
<comment type="similarity">
    <text evidence="1">Belongs to the short-chain dehydrogenases/reductases (SDR) family.</text>
</comment>
<dbReference type="InterPro" id="IPR050259">
    <property type="entry name" value="SDR"/>
</dbReference>
<protein>
    <submittedName>
        <fullName evidence="2">3-oxoacyl-ACP reductase</fullName>
    </submittedName>
</protein>
<dbReference type="AlphaFoldDB" id="A0A1P8JR37"/>
<evidence type="ECO:0000313" key="3">
    <source>
        <dbReference type="Proteomes" id="UP000186609"/>
    </source>
</evidence>
<accession>A0A1P8JR37</accession>
<organism evidence="2 3">
    <name type="scientific">Rhodoferax koreensis</name>
    <dbReference type="NCBI Taxonomy" id="1842727"/>
    <lineage>
        <taxon>Bacteria</taxon>
        <taxon>Pseudomonadati</taxon>
        <taxon>Pseudomonadota</taxon>
        <taxon>Betaproteobacteria</taxon>
        <taxon>Burkholderiales</taxon>
        <taxon>Comamonadaceae</taxon>
        <taxon>Rhodoferax</taxon>
    </lineage>
</organism>
<dbReference type="SUPFAM" id="SSF51735">
    <property type="entry name" value="NAD(P)-binding Rossmann-fold domains"/>
    <property type="match status" value="1"/>
</dbReference>
<dbReference type="PANTHER" id="PTHR42879:SF6">
    <property type="entry name" value="NADPH-DEPENDENT REDUCTASE BACG"/>
    <property type="match status" value="1"/>
</dbReference>
<reference evidence="2 3" key="1">
    <citation type="submission" date="2017-01" db="EMBL/GenBank/DDBJ databases">
        <authorList>
            <person name="Mah S.A."/>
            <person name="Swanson W.J."/>
            <person name="Moy G.W."/>
            <person name="Vacquier V.D."/>
        </authorList>
    </citation>
    <scope>NUCLEOTIDE SEQUENCE [LARGE SCALE GENOMIC DNA]</scope>
    <source>
        <strain evidence="2 3">DCY110</strain>
    </source>
</reference>
<dbReference type="STRING" id="1842727.RD110_02510"/>
<sequence>MDLKITGKRALVLGGNRGIGQGIARALVEEGVHVAITGRDAGRMAEAEAELKAARAGAEVKAFAIDLADTAGLAAFAAKVSAEFGDIDILVNNTGGPGYGGASDRGIAEWTSNFNEMVLSVITLTDALLPGMRKRGWGRVMTVVSSGVIQPIPILGVSNTLRNALVTWSKTLSAEVAKEGVTVNVLVPGRIDTERVRLTDDAVAQKEGISSEEARRRSTATIPMGRYGSPAEFGALAAFVAGQPASYITGSMLRCDGGNVRSI</sequence>
<evidence type="ECO:0000256" key="1">
    <source>
        <dbReference type="ARBA" id="ARBA00006484"/>
    </source>
</evidence>
<dbReference type="EMBL" id="CP019236">
    <property type="protein sequence ID" value="APW36222.1"/>
    <property type="molecule type" value="Genomic_DNA"/>
</dbReference>
<dbReference type="RefSeq" id="WP_076196380.1">
    <property type="nucleotide sequence ID" value="NZ_CP019236.1"/>
</dbReference>
<dbReference type="Gene3D" id="3.40.50.720">
    <property type="entry name" value="NAD(P)-binding Rossmann-like Domain"/>
    <property type="match status" value="1"/>
</dbReference>